<proteinExistence type="predicted"/>
<organism evidence="2 3">
    <name type="scientific">Plesiocystis pacifica SIR-1</name>
    <dbReference type="NCBI Taxonomy" id="391625"/>
    <lineage>
        <taxon>Bacteria</taxon>
        <taxon>Pseudomonadati</taxon>
        <taxon>Myxococcota</taxon>
        <taxon>Polyangia</taxon>
        <taxon>Nannocystales</taxon>
        <taxon>Nannocystaceae</taxon>
        <taxon>Plesiocystis</taxon>
    </lineage>
</organism>
<gene>
    <name evidence="2" type="ORF">PPSIR1_27958</name>
</gene>
<evidence type="ECO:0000313" key="2">
    <source>
        <dbReference type="EMBL" id="EDM80820.1"/>
    </source>
</evidence>
<dbReference type="Proteomes" id="UP000005801">
    <property type="component" value="Unassembled WGS sequence"/>
</dbReference>
<dbReference type="STRING" id="391625.PPSIR1_27958"/>
<evidence type="ECO:0000259" key="1">
    <source>
        <dbReference type="Pfam" id="PF13480"/>
    </source>
</evidence>
<dbReference type="eggNOG" id="COG5653">
    <property type="taxonomic scope" value="Bacteria"/>
</dbReference>
<dbReference type="InterPro" id="IPR038740">
    <property type="entry name" value="BioF2-like_GNAT_dom"/>
</dbReference>
<dbReference type="AlphaFoldDB" id="A6FZL4"/>
<comment type="caution">
    <text evidence="2">The sequence shown here is derived from an EMBL/GenBank/DDBJ whole genome shotgun (WGS) entry which is preliminary data.</text>
</comment>
<evidence type="ECO:0000313" key="3">
    <source>
        <dbReference type="Proteomes" id="UP000005801"/>
    </source>
</evidence>
<dbReference type="OrthoDB" id="9785911at2"/>
<accession>A6FZL4</accession>
<dbReference type="Pfam" id="PF13480">
    <property type="entry name" value="Acetyltransf_6"/>
    <property type="match status" value="1"/>
</dbReference>
<keyword evidence="3" id="KW-1185">Reference proteome</keyword>
<dbReference type="SUPFAM" id="SSF55729">
    <property type="entry name" value="Acyl-CoA N-acyltransferases (Nat)"/>
    <property type="match status" value="1"/>
</dbReference>
<dbReference type="InterPro" id="IPR016181">
    <property type="entry name" value="Acyl_CoA_acyltransferase"/>
</dbReference>
<protein>
    <recommendedName>
        <fullName evidence="1">BioF2-like acetyltransferase domain-containing protein</fullName>
    </recommendedName>
</protein>
<dbReference type="RefSeq" id="WP_006969913.1">
    <property type="nucleotide sequence ID" value="NZ_ABCS01000007.1"/>
</dbReference>
<sequence length="367" mass="39987">MSAPASQLDQLAWLDASAADDRGRWDEVLARCVHDFHQLPDYVALEAARLGGEGGALRVEVDGEVGLLPLIRRPLPEPLRAVSSASHDALSPYGYPGPLMSSDAPAVVAKLLAAWRRGMAQLGLASAFVRLHPFLNEALAPALGEELRERGPLVWIDLEGSEEAQWGEYRSMDRRKIRRSVEAGYVAVVEDDCARFDDFYAVYAETMARLDASWSGFARPYLEGLLAALGSRAFLAFVEHEGQVAAGALFTRSCGMVQYHFSGTASAHRRAAPTRPLIHAVRQRCAAAGLSKLNLGGGLGSAEDELLRFKRGFSKRRGVFQTWEWIADPSAYAALCRAQGVDATSGFFPAYRQVPVVPSEKEVEDEA</sequence>
<dbReference type="EMBL" id="ABCS01000007">
    <property type="protein sequence ID" value="EDM80820.1"/>
    <property type="molecule type" value="Genomic_DNA"/>
</dbReference>
<name>A6FZL4_9BACT</name>
<dbReference type="Gene3D" id="3.40.630.30">
    <property type="match status" value="1"/>
</dbReference>
<reference evidence="2 3" key="1">
    <citation type="submission" date="2007-06" db="EMBL/GenBank/DDBJ databases">
        <authorList>
            <person name="Shimkets L."/>
            <person name="Ferriera S."/>
            <person name="Johnson J."/>
            <person name="Kravitz S."/>
            <person name="Beeson K."/>
            <person name="Sutton G."/>
            <person name="Rogers Y.-H."/>
            <person name="Friedman R."/>
            <person name="Frazier M."/>
            <person name="Venter J.C."/>
        </authorList>
    </citation>
    <scope>NUCLEOTIDE SEQUENCE [LARGE SCALE GENOMIC DNA]</scope>
    <source>
        <strain evidence="2 3">SIR-1</strain>
    </source>
</reference>
<feature type="domain" description="BioF2-like acetyltransferase" evidence="1">
    <location>
        <begin position="169"/>
        <end position="298"/>
    </location>
</feature>